<organism evidence="2 3">
    <name type="scientific">Clostridium bornimense</name>
    <dbReference type="NCBI Taxonomy" id="1216932"/>
    <lineage>
        <taxon>Bacteria</taxon>
        <taxon>Bacillati</taxon>
        <taxon>Bacillota</taxon>
        <taxon>Clostridia</taxon>
        <taxon>Eubacteriales</taxon>
        <taxon>Clostridiaceae</taxon>
        <taxon>Clostridium</taxon>
    </lineage>
</organism>
<dbReference type="EMBL" id="HG917868">
    <property type="protein sequence ID" value="CDM68116.1"/>
    <property type="molecule type" value="Genomic_DNA"/>
</dbReference>
<evidence type="ECO:0000313" key="2">
    <source>
        <dbReference type="EMBL" id="CDM68116.1"/>
    </source>
</evidence>
<gene>
    <name evidence="2" type="ORF">CM240_0952</name>
</gene>
<evidence type="ECO:0000256" key="1">
    <source>
        <dbReference type="SAM" id="Phobius"/>
    </source>
</evidence>
<dbReference type="Pfam" id="PF14276">
    <property type="entry name" value="DUF4363"/>
    <property type="match status" value="1"/>
</dbReference>
<name>W6RU31_9CLOT</name>
<keyword evidence="1" id="KW-0812">Transmembrane</keyword>
<sequence length="126" mass="15025">MKNLFYSLSLFIIMICAILFSTSFLIKTNDHLVEHIETIKNYVENDMWNEASNEFDILFDHWIKESKLIAIFINHNDLDNVTNEIYRLKEYIEIQERGESVATLGSIYYNFNKIINLEKIRLENIL</sequence>
<dbReference type="STRING" id="1216932.CM240_0952"/>
<protein>
    <submittedName>
        <fullName evidence="2">Putative membrane protein</fullName>
    </submittedName>
</protein>
<dbReference type="HOGENOM" id="CLU_156635_2_1_9"/>
<dbReference type="OrthoDB" id="3034917at2"/>
<dbReference type="Proteomes" id="UP000019426">
    <property type="component" value="Chromosome M2/40_rep1"/>
</dbReference>
<keyword evidence="1" id="KW-1133">Transmembrane helix</keyword>
<accession>W6RU31</accession>
<proteinExistence type="predicted"/>
<feature type="transmembrane region" description="Helical" evidence="1">
    <location>
        <begin position="6"/>
        <end position="26"/>
    </location>
</feature>
<dbReference type="PATRIC" id="fig|1216932.3.peg.939"/>
<dbReference type="KEGG" id="clt:CM240_0952"/>
<dbReference type="InterPro" id="IPR025373">
    <property type="entry name" value="DUF4363"/>
</dbReference>
<dbReference type="AlphaFoldDB" id="W6RU31"/>
<dbReference type="RefSeq" id="WP_044036973.1">
    <property type="nucleotide sequence ID" value="NZ_HG917868.1"/>
</dbReference>
<evidence type="ECO:0000313" key="3">
    <source>
        <dbReference type="Proteomes" id="UP000019426"/>
    </source>
</evidence>
<reference evidence="2 3" key="1">
    <citation type="submission" date="2013-11" db="EMBL/GenBank/DDBJ databases">
        <title>Complete genome sequence of Clostridum sp. M2/40.</title>
        <authorList>
            <person name="Wibberg D."/>
            <person name="Puehler A."/>
            <person name="Schlueter A."/>
        </authorList>
    </citation>
    <scope>NUCLEOTIDE SEQUENCE [LARGE SCALE GENOMIC DNA]</scope>
    <source>
        <strain evidence="3">M2/40</strain>
    </source>
</reference>
<keyword evidence="1" id="KW-0472">Membrane</keyword>
<keyword evidence="3" id="KW-1185">Reference proteome</keyword>